<feature type="transmembrane region" description="Helical" evidence="1">
    <location>
        <begin position="84"/>
        <end position="108"/>
    </location>
</feature>
<organism evidence="2 3">
    <name type="scientific">Furculomyces boomerangus</name>
    <dbReference type="NCBI Taxonomy" id="61424"/>
    <lineage>
        <taxon>Eukaryota</taxon>
        <taxon>Fungi</taxon>
        <taxon>Fungi incertae sedis</taxon>
        <taxon>Zoopagomycota</taxon>
        <taxon>Kickxellomycotina</taxon>
        <taxon>Harpellomycetes</taxon>
        <taxon>Harpellales</taxon>
        <taxon>Harpellaceae</taxon>
        <taxon>Furculomyces</taxon>
    </lineage>
</organism>
<proteinExistence type="predicted"/>
<comment type="caution">
    <text evidence="2">The sequence shown here is derived from an EMBL/GenBank/DDBJ whole genome shotgun (WGS) entry which is preliminary data.</text>
</comment>
<evidence type="ECO:0000313" key="3">
    <source>
        <dbReference type="Proteomes" id="UP000245699"/>
    </source>
</evidence>
<accession>A0A2T9Z1S9</accession>
<feature type="transmembrane region" description="Helical" evidence="1">
    <location>
        <begin position="37"/>
        <end position="57"/>
    </location>
</feature>
<feature type="transmembrane region" description="Helical" evidence="1">
    <location>
        <begin position="151"/>
        <end position="169"/>
    </location>
</feature>
<dbReference type="AlphaFoldDB" id="A0A2T9Z1S9"/>
<protein>
    <submittedName>
        <fullName evidence="2">Uncharacterized protein</fullName>
    </submittedName>
</protein>
<keyword evidence="1" id="KW-0812">Transmembrane</keyword>
<reference evidence="2 3" key="1">
    <citation type="journal article" date="2018" name="MBio">
        <title>Comparative Genomics Reveals the Core Gene Toolbox for the Fungus-Insect Symbiosis.</title>
        <authorList>
            <person name="Wang Y."/>
            <person name="Stata M."/>
            <person name="Wang W."/>
            <person name="Stajich J.E."/>
            <person name="White M.M."/>
            <person name="Moncalvo J.M."/>
        </authorList>
    </citation>
    <scope>NUCLEOTIDE SEQUENCE [LARGE SCALE GENOMIC DNA]</scope>
    <source>
        <strain evidence="2 3">AUS-77-4</strain>
    </source>
</reference>
<name>A0A2T9Z1S9_9FUNG</name>
<gene>
    <name evidence="2" type="ORF">BB559_001479</name>
</gene>
<feature type="transmembrane region" description="Helical" evidence="1">
    <location>
        <begin position="128"/>
        <end position="145"/>
    </location>
</feature>
<dbReference type="EMBL" id="MBFT01000076">
    <property type="protein sequence ID" value="PVU98547.1"/>
    <property type="molecule type" value="Genomic_DNA"/>
</dbReference>
<keyword evidence="3" id="KW-1185">Reference proteome</keyword>
<dbReference type="Proteomes" id="UP000245699">
    <property type="component" value="Unassembled WGS sequence"/>
</dbReference>
<keyword evidence="1" id="KW-0472">Membrane</keyword>
<sequence>MHNHQTKELLPLTTPPCPDKEDGLAVQRATMRFIFRMIFRAFVFFGVAFMLTTKSFYMKIDYEGGDYEIKFYRTTYTQLTGPNVIRFLLMAVPPLLGMFSSIFLLYKLSNKEIKRLETLDHYQTVSNFITRATYTWLLFYVGYIRNDVSSTIYWVTLSALVFGTYRSAYKLHSQAKHEIS</sequence>
<evidence type="ECO:0000313" key="2">
    <source>
        <dbReference type="EMBL" id="PVU98547.1"/>
    </source>
</evidence>
<evidence type="ECO:0000256" key="1">
    <source>
        <dbReference type="SAM" id="Phobius"/>
    </source>
</evidence>
<keyword evidence="1" id="KW-1133">Transmembrane helix</keyword>